<dbReference type="InterPro" id="IPR036390">
    <property type="entry name" value="WH_DNA-bd_sf"/>
</dbReference>
<dbReference type="PANTHER" id="PTHR43132">
    <property type="entry name" value="ARSENICAL RESISTANCE OPERON REPRESSOR ARSR-RELATED"/>
    <property type="match status" value="1"/>
</dbReference>
<dbReference type="CDD" id="cd00090">
    <property type="entry name" value="HTH_ARSR"/>
    <property type="match status" value="1"/>
</dbReference>
<keyword evidence="1" id="KW-0805">Transcription regulation</keyword>
<dbReference type="GO" id="GO:0003677">
    <property type="term" value="F:DNA binding"/>
    <property type="evidence" value="ECO:0007669"/>
    <property type="project" value="UniProtKB-KW"/>
</dbReference>
<reference evidence="6" key="1">
    <citation type="submission" date="2016-10" db="EMBL/GenBank/DDBJ databases">
        <authorList>
            <person name="Varghese N."/>
            <person name="Submissions S."/>
        </authorList>
    </citation>
    <scope>NUCLEOTIDE SEQUENCE [LARGE SCALE GENOMIC DNA]</scope>
    <source>
        <strain evidence="6">CGMCC 1.10118</strain>
    </source>
</reference>
<dbReference type="Gene3D" id="1.10.10.10">
    <property type="entry name" value="Winged helix-like DNA-binding domain superfamily/Winged helix DNA-binding domain"/>
    <property type="match status" value="1"/>
</dbReference>
<dbReference type="PROSITE" id="PS50987">
    <property type="entry name" value="HTH_ARSR_2"/>
    <property type="match status" value="1"/>
</dbReference>
<evidence type="ECO:0000256" key="1">
    <source>
        <dbReference type="ARBA" id="ARBA00023015"/>
    </source>
</evidence>
<dbReference type="InterPro" id="IPR051011">
    <property type="entry name" value="Metal_resp_trans_reg"/>
</dbReference>
<keyword evidence="6" id="KW-1185">Reference proteome</keyword>
<dbReference type="InterPro" id="IPR036388">
    <property type="entry name" value="WH-like_DNA-bd_sf"/>
</dbReference>
<proteinExistence type="predicted"/>
<dbReference type="GO" id="GO:0003700">
    <property type="term" value="F:DNA-binding transcription factor activity"/>
    <property type="evidence" value="ECO:0007669"/>
    <property type="project" value="InterPro"/>
</dbReference>
<gene>
    <name evidence="5" type="ORF">SAMN04487946_12013</name>
</gene>
<dbReference type="PANTHER" id="PTHR43132:SF2">
    <property type="entry name" value="ARSENICAL RESISTANCE OPERON REPRESSOR ARSR-RELATED"/>
    <property type="match status" value="1"/>
</dbReference>
<accession>A0A1H3KKA9</accession>
<evidence type="ECO:0000313" key="6">
    <source>
        <dbReference type="Proteomes" id="UP000199170"/>
    </source>
</evidence>
<dbReference type="OrthoDB" id="134936at2157"/>
<feature type="domain" description="HTH arsR-type" evidence="4">
    <location>
        <begin position="32"/>
        <end position="132"/>
    </location>
</feature>
<dbReference type="Pfam" id="PF12840">
    <property type="entry name" value="HTH_20"/>
    <property type="match status" value="1"/>
</dbReference>
<dbReference type="InterPro" id="IPR001845">
    <property type="entry name" value="HTH_ArsR_DNA-bd_dom"/>
</dbReference>
<dbReference type="RefSeq" id="WP_089769701.1">
    <property type="nucleotide sequence ID" value="NZ_FNPB01000020.1"/>
</dbReference>
<dbReference type="SUPFAM" id="SSF46785">
    <property type="entry name" value="Winged helix' DNA-binding domain"/>
    <property type="match status" value="1"/>
</dbReference>
<name>A0A1H3KKA9_9EURY</name>
<dbReference type="AlphaFoldDB" id="A0A1H3KKA9"/>
<evidence type="ECO:0000313" key="5">
    <source>
        <dbReference type="EMBL" id="SDY52440.1"/>
    </source>
</evidence>
<organism evidence="5 6">
    <name type="scientific">Halobellus clavatus</name>
    <dbReference type="NCBI Taxonomy" id="660517"/>
    <lineage>
        <taxon>Archaea</taxon>
        <taxon>Methanobacteriati</taxon>
        <taxon>Methanobacteriota</taxon>
        <taxon>Stenosarchaea group</taxon>
        <taxon>Halobacteria</taxon>
        <taxon>Halobacteriales</taxon>
        <taxon>Haloferacaceae</taxon>
        <taxon>Halobellus</taxon>
    </lineage>
</organism>
<dbReference type="SMART" id="SM00418">
    <property type="entry name" value="HTH_ARSR"/>
    <property type="match status" value="1"/>
</dbReference>
<evidence type="ECO:0000259" key="4">
    <source>
        <dbReference type="PROSITE" id="PS50987"/>
    </source>
</evidence>
<dbReference type="EMBL" id="FNPB01000020">
    <property type="protein sequence ID" value="SDY52440.1"/>
    <property type="molecule type" value="Genomic_DNA"/>
</dbReference>
<dbReference type="Proteomes" id="UP000199170">
    <property type="component" value="Unassembled WGS sequence"/>
</dbReference>
<dbReference type="InterPro" id="IPR011991">
    <property type="entry name" value="ArsR-like_HTH"/>
</dbReference>
<protein>
    <submittedName>
        <fullName evidence="5">Helix-turn-helix domain-containing protein</fullName>
    </submittedName>
</protein>
<evidence type="ECO:0000256" key="3">
    <source>
        <dbReference type="ARBA" id="ARBA00023163"/>
    </source>
</evidence>
<sequence>MANSSSPPRPDPNEEARSDAIAAVTAGLFDGDNLLGLEEYLELFEEIAERNRFAVLYTLRDEEKMSAKELGEALGRSENGLHYHLDRLVDAGLVENRKQSRPDTKGLYSYYELTGLGADLIDAATRFIQQEKHALEDY</sequence>
<keyword evidence="3" id="KW-0804">Transcription</keyword>
<keyword evidence="2" id="KW-0238">DNA-binding</keyword>
<evidence type="ECO:0000256" key="2">
    <source>
        <dbReference type="ARBA" id="ARBA00023125"/>
    </source>
</evidence>